<accession>A0A9W6LNJ5</accession>
<dbReference type="AlphaFoldDB" id="A0A9W6LNJ5"/>
<name>A0A9W6LNJ5_9FUSO</name>
<protein>
    <recommendedName>
        <fullName evidence="2">DUF218 domain-containing protein</fullName>
    </recommendedName>
</protein>
<evidence type="ECO:0000259" key="2">
    <source>
        <dbReference type="Pfam" id="PF02698"/>
    </source>
</evidence>
<feature type="transmembrane region" description="Helical" evidence="1">
    <location>
        <begin position="7"/>
        <end position="28"/>
    </location>
</feature>
<reference evidence="3" key="1">
    <citation type="submission" date="2022-12" db="EMBL/GenBank/DDBJ databases">
        <title>Reference genome sequencing for broad-spectrum identification of bacterial and archaeal isolates by mass spectrometry.</title>
        <authorList>
            <person name="Sekiguchi Y."/>
            <person name="Tourlousse D.M."/>
        </authorList>
    </citation>
    <scope>NUCLEOTIDE SEQUENCE</scope>
    <source>
        <strain evidence="3">10succ1</strain>
    </source>
</reference>
<dbReference type="Gene3D" id="3.40.50.620">
    <property type="entry name" value="HUPs"/>
    <property type="match status" value="1"/>
</dbReference>
<dbReference type="InterPro" id="IPR003848">
    <property type="entry name" value="DUF218"/>
</dbReference>
<dbReference type="InterPro" id="IPR051599">
    <property type="entry name" value="Cell_Envelope_Assoc"/>
</dbReference>
<dbReference type="EMBL" id="BSDY01000009">
    <property type="protein sequence ID" value="GLI56672.1"/>
    <property type="molecule type" value="Genomic_DNA"/>
</dbReference>
<keyword evidence="4" id="KW-1185">Reference proteome</keyword>
<dbReference type="GO" id="GO:0000270">
    <property type="term" value="P:peptidoglycan metabolic process"/>
    <property type="evidence" value="ECO:0007669"/>
    <property type="project" value="TreeGrafter"/>
</dbReference>
<keyword evidence="1" id="KW-0812">Transmembrane</keyword>
<dbReference type="InterPro" id="IPR014729">
    <property type="entry name" value="Rossmann-like_a/b/a_fold"/>
</dbReference>
<dbReference type="PANTHER" id="PTHR30336">
    <property type="entry name" value="INNER MEMBRANE PROTEIN, PROBABLE PERMEASE"/>
    <property type="match status" value="1"/>
</dbReference>
<feature type="domain" description="DUF218" evidence="2">
    <location>
        <begin position="80"/>
        <end position="242"/>
    </location>
</feature>
<sequence length="258" mass="28731">MFLLEKFISNLLISPALFIIIVLIGAILMDRFNYAKFKRIFIIISVGFYLISIRPTKELLVRVIEPKKVSSPAEIRSSEAYVLLGGGITEGTPIGSIPTDTAYSRIVEAAILYKEYPKKIIVTGGRGYDSESPSESSVYRDVLVALGVPKEDIVLEEESRNTLENALYTKEILDEMEVSSITLITSATHMFRAKNTFASTGVQVAIAPSGYLANNSSYKVLDFIPNSQNLDHFLRALWEYVGIAVYQVKLLIIKYSSQ</sequence>
<dbReference type="Pfam" id="PF02698">
    <property type="entry name" value="DUF218"/>
    <property type="match status" value="1"/>
</dbReference>
<evidence type="ECO:0000256" key="1">
    <source>
        <dbReference type="SAM" id="Phobius"/>
    </source>
</evidence>
<evidence type="ECO:0000313" key="3">
    <source>
        <dbReference type="EMBL" id="GLI56672.1"/>
    </source>
</evidence>
<keyword evidence="1" id="KW-1133">Transmembrane helix</keyword>
<gene>
    <name evidence="3" type="ORF">PM10SUCC1_21860</name>
</gene>
<dbReference type="GO" id="GO:0043164">
    <property type="term" value="P:Gram-negative-bacterium-type cell wall biogenesis"/>
    <property type="evidence" value="ECO:0007669"/>
    <property type="project" value="TreeGrafter"/>
</dbReference>
<dbReference type="RefSeq" id="WP_281835966.1">
    <property type="nucleotide sequence ID" value="NZ_BSDY01000009.1"/>
</dbReference>
<organism evidence="3 4">
    <name type="scientific">Propionigenium maris DSM 9537</name>
    <dbReference type="NCBI Taxonomy" id="1123000"/>
    <lineage>
        <taxon>Bacteria</taxon>
        <taxon>Fusobacteriati</taxon>
        <taxon>Fusobacteriota</taxon>
        <taxon>Fusobacteriia</taxon>
        <taxon>Fusobacteriales</taxon>
        <taxon>Fusobacteriaceae</taxon>
        <taxon>Propionigenium</taxon>
    </lineage>
</organism>
<evidence type="ECO:0000313" key="4">
    <source>
        <dbReference type="Proteomes" id="UP001144471"/>
    </source>
</evidence>
<dbReference type="PANTHER" id="PTHR30336:SF4">
    <property type="entry name" value="ENVELOPE BIOGENESIS FACTOR ELYC"/>
    <property type="match status" value="1"/>
</dbReference>
<keyword evidence="1" id="KW-0472">Membrane</keyword>
<comment type="caution">
    <text evidence="3">The sequence shown here is derived from an EMBL/GenBank/DDBJ whole genome shotgun (WGS) entry which is preliminary data.</text>
</comment>
<proteinExistence type="predicted"/>
<dbReference type="GO" id="GO:0005886">
    <property type="term" value="C:plasma membrane"/>
    <property type="evidence" value="ECO:0007669"/>
    <property type="project" value="TreeGrafter"/>
</dbReference>
<dbReference type="CDD" id="cd06259">
    <property type="entry name" value="YdcF-like"/>
    <property type="match status" value="1"/>
</dbReference>
<dbReference type="Proteomes" id="UP001144471">
    <property type="component" value="Unassembled WGS sequence"/>
</dbReference>